<evidence type="ECO:0000313" key="3">
    <source>
        <dbReference type="EMBL" id="GAT02621.1"/>
    </source>
</evidence>
<evidence type="ECO:0000256" key="2">
    <source>
        <dbReference type="SAM" id="SignalP"/>
    </source>
</evidence>
<proteinExistence type="predicted"/>
<feature type="signal peptide" evidence="2">
    <location>
        <begin position="1"/>
        <end position="22"/>
    </location>
</feature>
<feature type="compositionally biased region" description="Low complexity" evidence="1">
    <location>
        <begin position="379"/>
        <end position="393"/>
    </location>
</feature>
<dbReference type="EMBL" id="BCSZ01000029">
    <property type="protein sequence ID" value="GAT02621.1"/>
    <property type="molecule type" value="Genomic_DNA"/>
</dbReference>
<sequence length="393" mass="39713">MNLALRPYVTAGVALVGASVIAVTPLAAPPPAIQTHAVQLSAAVDNPIDVFAPVFDKANTVVQAAIQAEVGKPFPILNALIGKAAVDAQMFGGMANEVAQSFATVGTTLPPALQAAFQSLAAGDFNGYVAAFTPVFMGPFLTFQNKYIATANWVRSQLTLAGQVAYVAINAVNGLTIGQALNLLGPINAITNTLTELAQVAIPSGDPGTIINTIQHGIANISVAGLTFADNYRSYVDSRRIALGKLINPPTALAALASPAPPNSTMSELSAASATESPTTAPEVGAADTGESAAAGSKPESSEPKAVAVTAEQVTEPTKPSVRNSLVAVPGKAGATTNKPAAKVASDVRDGISSTVNKIGESVKKAFTKPEKKPASATSSDKGPGSSSSSDSK</sequence>
<dbReference type="Proteomes" id="UP000069705">
    <property type="component" value="Unassembled WGS sequence"/>
</dbReference>
<keyword evidence="2" id="KW-0732">Signal</keyword>
<evidence type="ECO:0008006" key="5">
    <source>
        <dbReference type="Google" id="ProtNLM"/>
    </source>
</evidence>
<reference evidence="4" key="2">
    <citation type="submission" date="2016-02" db="EMBL/GenBank/DDBJ databases">
        <title>Draft genome sequence of five rapidly growing Mycobacterium species.</title>
        <authorList>
            <person name="Katahira K."/>
            <person name="Gotou Y."/>
            <person name="Iida K."/>
            <person name="Ogura Y."/>
            <person name="Hayashi T."/>
        </authorList>
    </citation>
    <scope>NUCLEOTIDE SEQUENCE [LARGE SCALE GENOMIC DNA]</scope>
    <source>
        <strain evidence="4">JCM6368</strain>
    </source>
</reference>
<feature type="chain" id="PRO_5038815855" description="PE-PGRS family protein" evidence="2">
    <location>
        <begin position="23"/>
        <end position="393"/>
    </location>
</feature>
<feature type="compositionally biased region" description="Low complexity" evidence="1">
    <location>
        <begin position="258"/>
        <end position="283"/>
    </location>
</feature>
<comment type="caution">
    <text evidence="3">The sequence shown here is derived from an EMBL/GenBank/DDBJ whole genome shotgun (WGS) entry which is preliminary data.</text>
</comment>
<accession>A0A117IEF9</accession>
<dbReference type="AlphaFoldDB" id="A0A117IEF9"/>
<evidence type="ECO:0000256" key="1">
    <source>
        <dbReference type="SAM" id="MobiDB-lite"/>
    </source>
</evidence>
<reference evidence="3 4" key="1">
    <citation type="journal article" date="2016" name="Genome Announc.">
        <title>Draft Genome Sequences of Five Rapidly Growing Mycobacterium Species, M. thermoresistibile, M. fortuitum subsp. acetamidolyticum, M. canariasense, M. brisbanense, and M. novocastrense.</title>
        <authorList>
            <person name="Katahira K."/>
            <person name="Ogura Y."/>
            <person name="Gotoh Y."/>
            <person name="Hayashi T."/>
        </authorList>
    </citation>
    <scope>NUCLEOTIDE SEQUENCE [LARGE SCALE GENOMIC DNA]</scope>
    <source>
        <strain evidence="3 4">JCM6368</strain>
    </source>
</reference>
<gene>
    <name evidence="3" type="ORF">RMCFA_2733</name>
</gene>
<organism evidence="3 4">
    <name type="scientific">Mycolicibacterium fortuitum subsp. acetamidolyticum</name>
    <dbReference type="NCBI Taxonomy" id="144550"/>
    <lineage>
        <taxon>Bacteria</taxon>
        <taxon>Bacillati</taxon>
        <taxon>Actinomycetota</taxon>
        <taxon>Actinomycetes</taxon>
        <taxon>Mycobacteriales</taxon>
        <taxon>Mycobacteriaceae</taxon>
        <taxon>Mycolicibacterium</taxon>
    </lineage>
</organism>
<name>A0A117IEF9_MYCFO</name>
<feature type="compositionally biased region" description="Polar residues" evidence="1">
    <location>
        <begin position="312"/>
        <end position="324"/>
    </location>
</feature>
<feature type="region of interest" description="Disordered" evidence="1">
    <location>
        <begin position="258"/>
        <end position="393"/>
    </location>
</feature>
<dbReference type="RefSeq" id="WP_131809059.1">
    <property type="nucleotide sequence ID" value="NZ_BCSZ01000029.1"/>
</dbReference>
<evidence type="ECO:0000313" key="4">
    <source>
        <dbReference type="Proteomes" id="UP000069705"/>
    </source>
</evidence>
<protein>
    <recommendedName>
        <fullName evidence="5">PE-PGRS family protein</fullName>
    </recommendedName>
</protein>
<feature type="compositionally biased region" description="Basic and acidic residues" evidence="1">
    <location>
        <begin position="361"/>
        <end position="374"/>
    </location>
</feature>